<reference evidence="2 3" key="1">
    <citation type="journal article" date="2020" name="Nature">
        <title>Six reference-quality genomes reveal evolution of bat adaptations.</title>
        <authorList>
            <person name="Jebb D."/>
            <person name="Huang Z."/>
            <person name="Pippel M."/>
            <person name="Hughes G.M."/>
            <person name="Lavrichenko K."/>
            <person name="Devanna P."/>
            <person name="Winkler S."/>
            <person name="Jermiin L.S."/>
            <person name="Skirmuntt E.C."/>
            <person name="Katzourakis A."/>
            <person name="Burkitt-Gray L."/>
            <person name="Ray D.A."/>
            <person name="Sullivan K.A.M."/>
            <person name="Roscito J.G."/>
            <person name="Kirilenko B.M."/>
            <person name="Davalos L.M."/>
            <person name="Corthals A.P."/>
            <person name="Power M.L."/>
            <person name="Jones G."/>
            <person name="Ransome R.D."/>
            <person name="Dechmann D.K.N."/>
            <person name="Locatelli A.G."/>
            <person name="Puechmaille S.J."/>
            <person name="Fedrigo O."/>
            <person name="Jarvis E.D."/>
            <person name="Hiller M."/>
            <person name="Vernes S.C."/>
            <person name="Myers E.W."/>
            <person name="Teeling E.C."/>
        </authorList>
    </citation>
    <scope>NUCLEOTIDE SEQUENCE [LARGE SCALE GENOMIC DNA]</scope>
    <source>
        <strain evidence="2">MRouAeg1</strain>
        <tissue evidence="2">Muscle</tissue>
    </source>
</reference>
<feature type="region of interest" description="Disordered" evidence="1">
    <location>
        <begin position="43"/>
        <end position="73"/>
    </location>
</feature>
<comment type="caution">
    <text evidence="2">The sequence shown here is derived from an EMBL/GenBank/DDBJ whole genome shotgun (WGS) entry which is preliminary data.</text>
</comment>
<protein>
    <submittedName>
        <fullName evidence="2">Uncharacterized protein</fullName>
    </submittedName>
</protein>
<evidence type="ECO:0000313" key="3">
    <source>
        <dbReference type="Proteomes" id="UP000593571"/>
    </source>
</evidence>
<keyword evidence="3" id="KW-1185">Reference proteome</keyword>
<name>A0A7J8H1L5_ROUAE</name>
<dbReference type="Proteomes" id="UP000593571">
    <property type="component" value="Unassembled WGS sequence"/>
</dbReference>
<evidence type="ECO:0000313" key="2">
    <source>
        <dbReference type="EMBL" id="KAF6466058.1"/>
    </source>
</evidence>
<dbReference type="EMBL" id="JACASE010000005">
    <property type="protein sequence ID" value="KAF6466058.1"/>
    <property type="molecule type" value="Genomic_DNA"/>
</dbReference>
<sequence length="160" mass="18176">MKAFLDVFLPSMRVCKLRRQRWNGIHFSPCHLPLSLEMDGVREAGLSPSNHSQPPAQPRARDNPSSAPRGKQEGRIRFDGFVLQVLLSFPNPLSKRSWIFRQGEAWAGYQHILDAVQSPDGVWVLSDGQEQRRRETASFQPRRPEASAQKDQSLHCYLAG</sequence>
<gene>
    <name evidence="2" type="ORF">HJG63_011382</name>
</gene>
<accession>A0A7J8H1L5</accession>
<evidence type="ECO:0000256" key="1">
    <source>
        <dbReference type="SAM" id="MobiDB-lite"/>
    </source>
</evidence>
<dbReference type="AlphaFoldDB" id="A0A7J8H1L5"/>
<proteinExistence type="predicted"/>
<organism evidence="2 3">
    <name type="scientific">Rousettus aegyptiacus</name>
    <name type="common">Egyptian fruit bat</name>
    <name type="synonym">Pteropus aegyptiacus</name>
    <dbReference type="NCBI Taxonomy" id="9407"/>
    <lineage>
        <taxon>Eukaryota</taxon>
        <taxon>Metazoa</taxon>
        <taxon>Chordata</taxon>
        <taxon>Craniata</taxon>
        <taxon>Vertebrata</taxon>
        <taxon>Euteleostomi</taxon>
        <taxon>Mammalia</taxon>
        <taxon>Eutheria</taxon>
        <taxon>Laurasiatheria</taxon>
        <taxon>Chiroptera</taxon>
        <taxon>Yinpterochiroptera</taxon>
        <taxon>Pteropodoidea</taxon>
        <taxon>Pteropodidae</taxon>
        <taxon>Rousettinae</taxon>
        <taxon>Rousettus</taxon>
    </lineage>
</organism>